<accession>A0A1D2MLK3</accession>
<dbReference type="Proteomes" id="UP000094527">
    <property type="component" value="Unassembled WGS sequence"/>
</dbReference>
<reference evidence="2 3" key="1">
    <citation type="journal article" date="2016" name="Genome Biol. Evol.">
        <title>Gene Family Evolution Reflects Adaptation to Soil Environmental Stressors in the Genome of the Collembolan Orchesella cincta.</title>
        <authorList>
            <person name="Faddeeva-Vakhrusheva A."/>
            <person name="Derks M.F."/>
            <person name="Anvar S.Y."/>
            <person name="Agamennone V."/>
            <person name="Suring W."/>
            <person name="Smit S."/>
            <person name="van Straalen N.M."/>
            <person name="Roelofs D."/>
        </authorList>
    </citation>
    <scope>NUCLEOTIDE SEQUENCE [LARGE SCALE GENOMIC DNA]</scope>
    <source>
        <tissue evidence="2">Mixed pool</tissue>
    </source>
</reference>
<feature type="compositionally biased region" description="Polar residues" evidence="1">
    <location>
        <begin position="364"/>
        <end position="393"/>
    </location>
</feature>
<evidence type="ECO:0000256" key="1">
    <source>
        <dbReference type="SAM" id="MobiDB-lite"/>
    </source>
</evidence>
<sequence>MKRSPVSKSNRSSLSSVSSEEFLEGAAPNTSSSGSIVSPPVSPSFSVPVSSPEMVRKRIMSDSSTSNSRSASALACHDETVPSESDGDLMIDEVDEESSSGSEEEDSNLPDTSNLAKLSHLLDNANRERRKEAEAWELAHRNGFMELMLRLRLKERDISPPRYPNFQKIIQGTPSNPNSDPLGISSPLDLKQRPVTERQVLSWAGNCPNLGFAVRAASSIQQKVAATTEQQQRPRIWFQPFYKPFKGIAGTAFDFPQPIYLSEVKAKVMDRNYAKAEEFVKDMKTLISIASLRFLQLLRITASSGKEDHHHTYDTSRSESSSILPRKDESVINSVEHLKPNRHRRSTPHAVQNGIGPKRRIECQNKTPSPTTKSATVPNTPQPYCSNQSEQGQSLSAEDAKKINLLDDKIAVKHFGCRWLMDAVKAFSDSPSFTEGITRILGQSLDHFQESQLWDIESEKLSAVGEYVLESIFPSSRRRNSQVNEEVLSHCSTVMEETRTQWLRMQELLSVAQTSTCEAMVQMQRMQEHGIKTFQSLYESRKFAQDTTIAPNSK</sequence>
<comment type="caution">
    <text evidence="2">The sequence shown here is derived from an EMBL/GenBank/DDBJ whole genome shotgun (WGS) entry which is preliminary data.</text>
</comment>
<feature type="compositionally biased region" description="Basic and acidic residues" evidence="1">
    <location>
        <begin position="305"/>
        <end position="317"/>
    </location>
</feature>
<gene>
    <name evidence="2" type="ORF">Ocin01_12757</name>
</gene>
<organism evidence="2 3">
    <name type="scientific">Orchesella cincta</name>
    <name type="common">Springtail</name>
    <name type="synonym">Podura cincta</name>
    <dbReference type="NCBI Taxonomy" id="48709"/>
    <lineage>
        <taxon>Eukaryota</taxon>
        <taxon>Metazoa</taxon>
        <taxon>Ecdysozoa</taxon>
        <taxon>Arthropoda</taxon>
        <taxon>Hexapoda</taxon>
        <taxon>Collembola</taxon>
        <taxon>Entomobryomorpha</taxon>
        <taxon>Entomobryoidea</taxon>
        <taxon>Orchesellidae</taxon>
        <taxon>Orchesellinae</taxon>
        <taxon>Orchesella</taxon>
    </lineage>
</organism>
<feature type="compositionally biased region" description="Acidic residues" evidence="1">
    <location>
        <begin position="85"/>
        <end position="108"/>
    </location>
</feature>
<dbReference type="AlphaFoldDB" id="A0A1D2MLK3"/>
<dbReference type="EMBL" id="LJIJ01000888">
    <property type="protein sequence ID" value="ODM93926.1"/>
    <property type="molecule type" value="Genomic_DNA"/>
</dbReference>
<feature type="compositionally biased region" description="Low complexity" evidence="1">
    <location>
        <begin position="31"/>
        <end position="52"/>
    </location>
</feature>
<keyword evidence="3" id="KW-1185">Reference proteome</keyword>
<name>A0A1D2MLK3_ORCCI</name>
<feature type="compositionally biased region" description="Low complexity" evidence="1">
    <location>
        <begin position="61"/>
        <end position="75"/>
    </location>
</feature>
<evidence type="ECO:0000313" key="3">
    <source>
        <dbReference type="Proteomes" id="UP000094527"/>
    </source>
</evidence>
<evidence type="ECO:0000313" key="2">
    <source>
        <dbReference type="EMBL" id="ODM93926.1"/>
    </source>
</evidence>
<protein>
    <submittedName>
        <fullName evidence="2">Protein A36</fullName>
    </submittedName>
</protein>
<feature type="compositionally biased region" description="Low complexity" evidence="1">
    <location>
        <begin position="1"/>
        <end position="19"/>
    </location>
</feature>
<feature type="region of interest" description="Disordered" evidence="1">
    <location>
        <begin position="1"/>
        <end position="117"/>
    </location>
</feature>
<feature type="region of interest" description="Disordered" evidence="1">
    <location>
        <begin position="305"/>
        <end position="393"/>
    </location>
</feature>
<proteinExistence type="predicted"/>